<dbReference type="InterPro" id="IPR029063">
    <property type="entry name" value="SAM-dependent_MTases_sf"/>
</dbReference>
<organism evidence="1 2">
    <name type="scientific">Hyunsoonleella rubra</name>
    <dbReference type="NCBI Taxonomy" id="1737062"/>
    <lineage>
        <taxon>Bacteria</taxon>
        <taxon>Pseudomonadati</taxon>
        <taxon>Bacteroidota</taxon>
        <taxon>Flavobacteriia</taxon>
        <taxon>Flavobacteriales</taxon>
        <taxon>Flavobacteriaceae</taxon>
    </lineage>
</organism>
<accession>A0ABW5T740</accession>
<evidence type="ECO:0000313" key="2">
    <source>
        <dbReference type="Proteomes" id="UP001597476"/>
    </source>
</evidence>
<keyword evidence="2" id="KW-1185">Reference proteome</keyword>
<evidence type="ECO:0000313" key="1">
    <source>
        <dbReference type="EMBL" id="MFD2725077.1"/>
    </source>
</evidence>
<dbReference type="Gene3D" id="3.40.50.150">
    <property type="entry name" value="Vaccinia Virus protein VP39"/>
    <property type="match status" value="1"/>
</dbReference>
<gene>
    <name evidence="1" type="ORF">ACFSR8_02530</name>
</gene>
<protein>
    <submittedName>
        <fullName evidence="1">Uncharacterized protein</fullName>
    </submittedName>
</protein>
<dbReference type="Proteomes" id="UP001597476">
    <property type="component" value="Unassembled WGS sequence"/>
</dbReference>
<dbReference type="EMBL" id="JBHULY010000005">
    <property type="protein sequence ID" value="MFD2725077.1"/>
    <property type="molecule type" value="Genomic_DNA"/>
</dbReference>
<sequence length="57" mass="6135">MMILFQFKQIKEAKNRCATKIGTDSVLLGAWASVVGNPFSILDVGAIPGVIALMLTR</sequence>
<name>A0ABW5T740_9FLAO</name>
<proteinExistence type="predicted"/>
<dbReference type="RefSeq" id="WP_380288712.1">
    <property type="nucleotide sequence ID" value="NZ_JBHULY010000005.1"/>
</dbReference>
<comment type="caution">
    <text evidence="1">The sequence shown here is derived from an EMBL/GenBank/DDBJ whole genome shotgun (WGS) entry which is preliminary data.</text>
</comment>
<reference evidence="2" key="1">
    <citation type="journal article" date="2019" name="Int. J. Syst. Evol. Microbiol.">
        <title>The Global Catalogue of Microorganisms (GCM) 10K type strain sequencing project: providing services to taxonomists for standard genome sequencing and annotation.</title>
        <authorList>
            <consortium name="The Broad Institute Genomics Platform"/>
            <consortium name="The Broad Institute Genome Sequencing Center for Infectious Disease"/>
            <person name="Wu L."/>
            <person name="Ma J."/>
        </authorList>
    </citation>
    <scope>NUCLEOTIDE SEQUENCE [LARGE SCALE GENOMIC DNA]</scope>
    <source>
        <strain evidence="2">KCTC 42398</strain>
    </source>
</reference>